<keyword evidence="1" id="KW-0732">Signal</keyword>
<evidence type="ECO:0000313" key="3">
    <source>
        <dbReference type="Proteomes" id="UP001324634"/>
    </source>
</evidence>
<evidence type="ECO:0000256" key="1">
    <source>
        <dbReference type="SAM" id="SignalP"/>
    </source>
</evidence>
<dbReference type="Proteomes" id="UP001324634">
    <property type="component" value="Chromosome"/>
</dbReference>
<dbReference type="RefSeq" id="WP_321395268.1">
    <property type="nucleotide sequence ID" value="NZ_CP139487.1"/>
</dbReference>
<dbReference type="PROSITE" id="PS51257">
    <property type="entry name" value="PROKAR_LIPOPROTEIN"/>
    <property type="match status" value="1"/>
</dbReference>
<sequence length="132" mass="14015">MKTLLLILLALTLTAVSCGGKDGGGSSSSSFSNALSTQTGYLNTNSQTPIEVGGKAYPVSTSQNDALIRQALQQAQMQGIQPLNVNGVWKYRARFTGQLYNPYATTNGNYGAYTGGSYAGQNILQLTSVQFY</sequence>
<evidence type="ECO:0000313" key="2">
    <source>
        <dbReference type="EMBL" id="WPU65170.1"/>
    </source>
</evidence>
<accession>A0AAX4HPA5</accession>
<dbReference type="EMBL" id="CP139487">
    <property type="protein sequence ID" value="WPU65170.1"/>
    <property type="molecule type" value="Genomic_DNA"/>
</dbReference>
<evidence type="ECO:0008006" key="4">
    <source>
        <dbReference type="Google" id="ProtNLM"/>
    </source>
</evidence>
<gene>
    <name evidence="2" type="ORF">SOO65_00205</name>
</gene>
<reference evidence="2 3" key="1">
    <citation type="submission" date="2023-11" db="EMBL/GenBank/DDBJ databases">
        <title>Peredibacter starrii A3.12.</title>
        <authorList>
            <person name="Mitchell R.J."/>
        </authorList>
    </citation>
    <scope>NUCLEOTIDE SEQUENCE [LARGE SCALE GENOMIC DNA]</scope>
    <source>
        <strain evidence="2 3">A3.12</strain>
    </source>
</reference>
<keyword evidence="3" id="KW-1185">Reference proteome</keyword>
<feature type="signal peptide" evidence="1">
    <location>
        <begin position="1"/>
        <end position="20"/>
    </location>
</feature>
<protein>
    <recommendedName>
        <fullName evidence="4">Lipoprotein</fullName>
    </recommendedName>
</protein>
<proteinExistence type="predicted"/>
<organism evidence="2 3">
    <name type="scientific">Peredibacter starrii</name>
    <dbReference type="NCBI Taxonomy" id="28202"/>
    <lineage>
        <taxon>Bacteria</taxon>
        <taxon>Pseudomonadati</taxon>
        <taxon>Bdellovibrionota</taxon>
        <taxon>Bacteriovoracia</taxon>
        <taxon>Bacteriovoracales</taxon>
        <taxon>Bacteriovoracaceae</taxon>
        <taxon>Peredibacter</taxon>
    </lineage>
</organism>
<dbReference type="KEGG" id="psti:SOO65_00205"/>
<feature type="chain" id="PRO_5043780311" description="Lipoprotein" evidence="1">
    <location>
        <begin position="21"/>
        <end position="132"/>
    </location>
</feature>
<dbReference type="AlphaFoldDB" id="A0AAX4HPA5"/>
<name>A0AAX4HPA5_9BACT</name>